<dbReference type="GO" id="GO:0008270">
    <property type="term" value="F:zinc ion binding"/>
    <property type="evidence" value="ECO:0007669"/>
    <property type="project" value="UniProtKB-KW"/>
</dbReference>
<dbReference type="Pfam" id="PF07967">
    <property type="entry name" value="zf-C3HC"/>
    <property type="match status" value="1"/>
</dbReference>
<feature type="domain" description="C3HC-type" evidence="9">
    <location>
        <begin position="49"/>
        <end position="182"/>
    </location>
</feature>
<dbReference type="InterPro" id="IPR013909">
    <property type="entry name" value="NuBaID_C"/>
</dbReference>
<dbReference type="Proteomes" id="UP000597762">
    <property type="component" value="Unassembled WGS sequence"/>
</dbReference>
<sequence length="604" mass="66589">MAYKTVDSEHVKGILSSFILKDCDKVPKIGELTDLPSTDSNDEQILTEPRNRKAYLARVGSFTISFLDLSILTWFAKPLSLSPMICARYGWKNTDVDMLQCVSCKAVLCAKLPNSSNQESYKKFCNKLKSSLSSSHEKLCPWPSNPSSELFMTIDIHNKDSIINGFCERVHKLLQLGDDKLPNISLETCEQAETLSDFWEVLPVAYADKYLQSNQQEILKKAVPLALCGWIVRSKSCDLLVCEYCQRQIGLWNYVRVASSPNMNGHFVPKTPEPANTRKRKKVGSPPEKRIKLSVKETLDPVAEHRNWCPWVNVEACYVAAELDLEINLLNEAYNSQDAAAVESSCNGSTVSYPQSKKVAAAWEESCSILSTHFNICDPNEPKKVSPFDHLRHVRSLLNLWSSPEPPPSKSMFILETPENDKEASSLSNKLATSPSTEVLLSKASLTISKKTTPPLAASPPSTPQMTRTAKILTPIIMQKLTPPPSASASVPTVSKTPPSKTSSPSGKSGGPRAAVTPPMQGKTATTTATTAVTSPQHGGMATRSTSHPHMSPVSTRSNTNQNTNSPGHTPNVPEHRGVVTRTTAQRACQQNFQTRQQKWRWTK</sequence>
<evidence type="ECO:0000259" key="10">
    <source>
        <dbReference type="Pfam" id="PF08600"/>
    </source>
</evidence>
<evidence type="ECO:0000256" key="5">
    <source>
        <dbReference type="ARBA" id="ARBA00023242"/>
    </source>
</evidence>
<keyword evidence="8" id="KW-0812">Transmembrane</keyword>
<evidence type="ECO:0000259" key="9">
    <source>
        <dbReference type="Pfam" id="PF07967"/>
    </source>
</evidence>
<dbReference type="PANTHER" id="PTHR15835:SF6">
    <property type="entry name" value="ZINC FINGER C3HC-TYPE PROTEIN 1"/>
    <property type="match status" value="1"/>
</dbReference>
<dbReference type="PANTHER" id="PTHR15835">
    <property type="entry name" value="NUCLEAR-INTERACTING PARTNER OF ALK"/>
    <property type="match status" value="1"/>
</dbReference>
<dbReference type="Pfam" id="PF08600">
    <property type="entry name" value="NuBaID_C"/>
    <property type="match status" value="1"/>
</dbReference>
<keyword evidence="4" id="KW-0862">Zinc</keyword>
<keyword evidence="2" id="KW-0479">Metal-binding</keyword>
<evidence type="ECO:0000256" key="6">
    <source>
        <dbReference type="ARBA" id="ARBA00044931"/>
    </source>
</evidence>
<keyword evidence="3" id="KW-0863">Zinc-finger</keyword>
<keyword evidence="8" id="KW-0472">Membrane</keyword>
<evidence type="ECO:0000256" key="4">
    <source>
        <dbReference type="ARBA" id="ARBA00022833"/>
    </source>
</evidence>
<evidence type="ECO:0000256" key="1">
    <source>
        <dbReference type="ARBA" id="ARBA00004123"/>
    </source>
</evidence>
<dbReference type="OrthoDB" id="614844at2759"/>
<feature type="compositionally biased region" description="Polar residues" evidence="7">
    <location>
        <begin position="581"/>
        <end position="597"/>
    </location>
</feature>
<comment type="function">
    <text evidence="6">Required for proper positioning of a substantial amount of TPR at the nuclear basket (NB) through interaction with TPR.</text>
</comment>
<feature type="compositionally biased region" description="Low complexity" evidence="7">
    <location>
        <begin position="487"/>
        <end position="507"/>
    </location>
</feature>
<comment type="caution">
    <text evidence="11">The sequence shown here is derived from an EMBL/GenBank/DDBJ whole genome shotgun (WGS) entry which is preliminary data.</text>
</comment>
<feature type="transmembrane region" description="Helical" evidence="8">
    <location>
        <begin position="55"/>
        <end position="76"/>
    </location>
</feature>
<organism evidence="11 12">
    <name type="scientific">Acanthosepion pharaonis</name>
    <name type="common">Pharaoh cuttlefish</name>
    <name type="synonym">Sepia pharaonis</name>
    <dbReference type="NCBI Taxonomy" id="158019"/>
    <lineage>
        <taxon>Eukaryota</taxon>
        <taxon>Metazoa</taxon>
        <taxon>Spiralia</taxon>
        <taxon>Lophotrochozoa</taxon>
        <taxon>Mollusca</taxon>
        <taxon>Cephalopoda</taxon>
        <taxon>Coleoidea</taxon>
        <taxon>Decapodiformes</taxon>
        <taxon>Sepiida</taxon>
        <taxon>Sepiina</taxon>
        <taxon>Sepiidae</taxon>
        <taxon>Acanthosepion</taxon>
    </lineage>
</organism>
<evidence type="ECO:0000313" key="11">
    <source>
        <dbReference type="EMBL" id="CAE1275445.1"/>
    </source>
</evidence>
<name>A0A812CNV7_ACAPH</name>
<reference evidence="11" key="1">
    <citation type="submission" date="2021-01" db="EMBL/GenBank/DDBJ databases">
        <authorList>
            <person name="Li R."/>
            <person name="Bekaert M."/>
        </authorList>
    </citation>
    <scope>NUCLEOTIDE SEQUENCE</scope>
    <source>
        <strain evidence="11">Farmed</strain>
    </source>
</reference>
<comment type="subcellular location">
    <subcellularLocation>
        <location evidence="1">Nucleus</location>
    </subcellularLocation>
</comment>
<feature type="compositionally biased region" description="Low complexity" evidence="7">
    <location>
        <begin position="524"/>
        <end position="534"/>
    </location>
</feature>
<evidence type="ECO:0000256" key="3">
    <source>
        <dbReference type="ARBA" id="ARBA00022771"/>
    </source>
</evidence>
<accession>A0A812CNV7</accession>
<feature type="compositionally biased region" description="Low complexity" evidence="7">
    <location>
        <begin position="555"/>
        <end position="566"/>
    </location>
</feature>
<proteinExistence type="predicted"/>
<dbReference type="EMBL" id="CAHIKZ030001835">
    <property type="protein sequence ID" value="CAE1275445.1"/>
    <property type="molecule type" value="Genomic_DNA"/>
</dbReference>
<feature type="domain" description="NuBaID C-terminal" evidence="10">
    <location>
        <begin position="222"/>
        <end position="317"/>
    </location>
</feature>
<keyword evidence="8" id="KW-1133">Transmembrane helix</keyword>
<feature type="region of interest" description="Disordered" evidence="7">
    <location>
        <begin position="481"/>
        <end position="604"/>
    </location>
</feature>
<keyword evidence="5" id="KW-0539">Nucleus</keyword>
<feature type="region of interest" description="Disordered" evidence="7">
    <location>
        <begin position="265"/>
        <end position="287"/>
    </location>
</feature>
<protein>
    <submittedName>
        <fullName evidence="11">Uncharacterized protein</fullName>
    </submittedName>
</protein>
<evidence type="ECO:0000313" key="12">
    <source>
        <dbReference type="Proteomes" id="UP000597762"/>
    </source>
</evidence>
<gene>
    <name evidence="11" type="ORF">SPHA_39479</name>
</gene>
<dbReference type="GO" id="GO:0005634">
    <property type="term" value="C:nucleus"/>
    <property type="evidence" value="ECO:0007669"/>
    <property type="project" value="UniProtKB-SubCell"/>
</dbReference>
<evidence type="ECO:0000256" key="2">
    <source>
        <dbReference type="ARBA" id="ARBA00022723"/>
    </source>
</evidence>
<evidence type="ECO:0000256" key="8">
    <source>
        <dbReference type="SAM" id="Phobius"/>
    </source>
</evidence>
<evidence type="ECO:0000256" key="7">
    <source>
        <dbReference type="SAM" id="MobiDB-lite"/>
    </source>
</evidence>
<dbReference type="AlphaFoldDB" id="A0A812CNV7"/>
<dbReference type="InterPro" id="IPR012935">
    <property type="entry name" value="NuBaID_N"/>
</dbReference>
<keyword evidence="12" id="KW-1185">Reference proteome</keyword>